<evidence type="ECO:0000259" key="3">
    <source>
        <dbReference type="Pfam" id="PF16990"/>
    </source>
</evidence>
<gene>
    <name evidence="4" type="ORF">SRB5_32210</name>
</gene>
<dbReference type="InterPro" id="IPR008979">
    <property type="entry name" value="Galactose-bd-like_sf"/>
</dbReference>
<keyword evidence="2" id="KW-1133">Transmembrane helix</keyword>
<comment type="caution">
    <text evidence="4">The sequence shown here is derived from an EMBL/GenBank/DDBJ whole genome shotgun (WGS) entry which is preliminary data.</text>
</comment>
<sequence>MTDGYNSGAGAQPSADDDPFAHLYRQEGGAPQAGDTAAMGQQPAPGVPRTSYNQVRAVGERQYGQPAAHYAAPETYGGAPRQSYAPQNDDYGYDGGHRGGGDSPQRNPLVLGAIAVVVTVAVAIGAAMMFGGDDDKKDGPNSSATAPAGDDEDKKDKAEPTEDPDGELPMGKAADLTLTGGAALATQYPGSKSGSYVTGFTTPGASAAWKIKVPDAGTYKLHLRYSVPGQDSTLPLLVNGQPNHSGVNLKNYSGAKKGEGWDKWVTTWVNVNLNKGDNEIALYCDKGGPSCDAAVDELAITENVDGVEPLG</sequence>
<reference evidence="4 5" key="1">
    <citation type="submission" date="2019-10" db="EMBL/GenBank/DDBJ databases">
        <title>Streptomyces smaragdinus sp. nov. and Streptomyces fabii sp. nov., isolated from the gut of fungus growing-termite Macrotermes natalensis.</title>
        <authorList>
            <person name="Schwitalla J."/>
            <person name="Benndorf R."/>
            <person name="Martin K."/>
            <person name="De Beer W."/>
            <person name="Kaster A.-K."/>
            <person name="Vollmers J."/>
            <person name="Poulsen M."/>
            <person name="Beemelmanns C."/>
        </authorList>
    </citation>
    <scope>NUCLEOTIDE SEQUENCE [LARGE SCALE GENOMIC DNA]</scope>
    <source>
        <strain evidence="4 5">RB5</strain>
    </source>
</reference>
<feature type="transmembrane region" description="Helical" evidence="2">
    <location>
        <begin position="109"/>
        <end position="130"/>
    </location>
</feature>
<protein>
    <recommendedName>
        <fullName evidence="3">CBM6 domain-containing protein</fullName>
    </recommendedName>
</protein>
<evidence type="ECO:0000313" key="4">
    <source>
        <dbReference type="EMBL" id="MQY13081.1"/>
    </source>
</evidence>
<feature type="region of interest" description="Disordered" evidence="1">
    <location>
        <begin position="1"/>
        <end position="104"/>
    </location>
</feature>
<dbReference type="Gene3D" id="2.60.120.260">
    <property type="entry name" value="Galactose-binding domain-like"/>
    <property type="match status" value="1"/>
</dbReference>
<accession>A0A7K0CHX1</accession>
<keyword evidence="5" id="KW-1185">Reference proteome</keyword>
<proteinExistence type="predicted"/>
<evidence type="ECO:0000256" key="2">
    <source>
        <dbReference type="SAM" id="Phobius"/>
    </source>
</evidence>
<dbReference type="GO" id="GO:0030246">
    <property type="term" value="F:carbohydrate binding"/>
    <property type="evidence" value="ECO:0007669"/>
    <property type="project" value="InterPro"/>
</dbReference>
<keyword evidence="2" id="KW-0472">Membrane</keyword>
<dbReference type="RefSeq" id="WP_153452669.1">
    <property type="nucleotide sequence ID" value="NZ_WEGJ01000010.1"/>
</dbReference>
<feature type="domain" description="CBM6" evidence="3">
    <location>
        <begin position="175"/>
        <end position="282"/>
    </location>
</feature>
<dbReference type="EMBL" id="WEGJ01000010">
    <property type="protein sequence ID" value="MQY13081.1"/>
    <property type="molecule type" value="Genomic_DNA"/>
</dbReference>
<name>A0A7K0CHX1_9ACTN</name>
<dbReference type="OrthoDB" id="190883at2"/>
<feature type="region of interest" description="Disordered" evidence="1">
    <location>
        <begin position="130"/>
        <end position="173"/>
    </location>
</feature>
<organism evidence="4 5">
    <name type="scientific">Streptomyces smaragdinus</name>
    <dbReference type="NCBI Taxonomy" id="2585196"/>
    <lineage>
        <taxon>Bacteria</taxon>
        <taxon>Bacillati</taxon>
        <taxon>Actinomycetota</taxon>
        <taxon>Actinomycetes</taxon>
        <taxon>Kitasatosporales</taxon>
        <taxon>Streptomycetaceae</taxon>
        <taxon>Streptomyces</taxon>
    </lineage>
</organism>
<evidence type="ECO:0000313" key="5">
    <source>
        <dbReference type="Proteomes" id="UP000466345"/>
    </source>
</evidence>
<dbReference type="Proteomes" id="UP000466345">
    <property type="component" value="Unassembled WGS sequence"/>
</dbReference>
<dbReference type="AlphaFoldDB" id="A0A7K0CHX1"/>
<dbReference type="SUPFAM" id="SSF49785">
    <property type="entry name" value="Galactose-binding domain-like"/>
    <property type="match status" value="1"/>
</dbReference>
<evidence type="ECO:0000256" key="1">
    <source>
        <dbReference type="SAM" id="MobiDB-lite"/>
    </source>
</evidence>
<keyword evidence="2" id="KW-0812">Transmembrane</keyword>
<dbReference type="InterPro" id="IPR005084">
    <property type="entry name" value="CBM6"/>
</dbReference>
<dbReference type="Pfam" id="PF16990">
    <property type="entry name" value="CBM_35"/>
    <property type="match status" value="1"/>
</dbReference>